<gene>
    <name evidence="1" type="ORF">ACFQ4C_08630</name>
</gene>
<organism evidence="1 2">
    <name type="scientific">Larkinella insperata</name>
    <dbReference type="NCBI Taxonomy" id="332158"/>
    <lineage>
        <taxon>Bacteria</taxon>
        <taxon>Pseudomonadati</taxon>
        <taxon>Bacteroidota</taxon>
        <taxon>Cytophagia</taxon>
        <taxon>Cytophagales</taxon>
        <taxon>Spirosomataceae</taxon>
        <taxon>Larkinella</taxon>
    </lineage>
</organism>
<evidence type="ECO:0000313" key="1">
    <source>
        <dbReference type="EMBL" id="MFD1141171.1"/>
    </source>
</evidence>
<proteinExistence type="predicted"/>
<dbReference type="Proteomes" id="UP001597116">
    <property type="component" value="Unassembled WGS sequence"/>
</dbReference>
<reference evidence="2" key="1">
    <citation type="journal article" date="2019" name="Int. J. Syst. Evol. Microbiol.">
        <title>The Global Catalogue of Microorganisms (GCM) 10K type strain sequencing project: providing services to taxonomists for standard genome sequencing and annotation.</title>
        <authorList>
            <consortium name="The Broad Institute Genomics Platform"/>
            <consortium name="The Broad Institute Genome Sequencing Center for Infectious Disease"/>
            <person name="Wu L."/>
            <person name="Ma J."/>
        </authorList>
    </citation>
    <scope>NUCLEOTIDE SEQUENCE [LARGE SCALE GENOMIC DNA]</scope>
    <source>
        <strain evidence="2">CCUG 55608</strain>
    </source>
</reference>
<name>A0ABW3Q783_9BACT</name>
<evidence type="ECO:0000313" key="2">
    <source>
        <dbReference type="Proteomes" id="UP001597116"/>
    </source>
</evidence>
<accession>A0ABW3Q783</accession>
<sequence>MNGAISLLDCVALTCLDENEKSPEKVDFTISDICKFSIGVLGNRFGTKATANGAPVLSLRHWLFCFIAATPAIALALEAL</sequence>
<dbReference type="EMBL" id="JBHTLP010000007">
    <property type="protein sequence ID" value="MFD1141171.1"/>
    <property type="molecule type" value="Genomic_DNA"/>
</dbReference>
<protein>
    <submittedName>
        <fullName evidence="1">Uncharacterized protein</fullName>
    </submittedName>
</protein>
<keyword evidence="2" id="KW-1185">Reference proteome</keyword>
<comment type="caution">
    <text evidence="1">The sequence shown here is derived from an EMBL/GenBank/DDBJ whole genome shotgun (WGS) entry which is preliminary data.</text>
</comment>
<dbReference type="RefSeq" id="WP_379884220.1">
    <property type="nucleotide sequence ID" value="NZ_JBHTLP010000007.1"/>
</dbReference>